<dbReference type="NCBIfam" id="TIGR00022">
    <property type="entry name" value="YhcH/YjgK/YiaL family protein"/>
    <property type="match status" value="1"/>
</dbReference>
<dbReference type="RefSeq" id="WP_151412098.1">
    <property type="nucleotide sequence ID" value="NZ_AP028155.1"/>
</dbReference>
<dbReference type="InterPro" id="IPR037012">
    <property type="entry name" value="NanQ/TabA/YiaL_sf"/>
</dbReference>
<dbReference type="OrthoDB" id="9792756at2"/>
<dbReference type="SUPFAM" id="SSF51197">
    <property type="entry name" value="Clavaminate synthase-like"/>
    <property type="match status" value="1"/>
</dbReference>
<evidence type="ECO:0000313" key="2">
    <source>
        <dbReference type="Proteomes" id="UP000546007"/>
    </source>
</evidence>
<dbReference type="EMBL" id="JACIES010000012">
    <property type="protein sequence ID" value="MBB4027733.1"/>
    <property type="molecule type" value="Genomic_DNA"/>
</dbReference>
<proteinExistence type="predicted"/>
<protein>
    <submittedName>
        <fullName evidence="1">YhcH/YjgK/YiaL family protein</fullName>
    </submittedName>
</protein>
<dbReference type="InterPro" id="IPR004375">
    <property type="entry name" value="NanQ/TabA/YiaL"/>
</dbReference>
<dbReference type="GO" id="GO:0005829">
    <property type="term" value="C:cytosol"/>
    <property type="evidence" value="ECO:0007669"/>
    <property type="project" value="TreeGrafter"/>
</dbReference>
<dbReference type="PANTHER" id="PTHR34986:SF1">
    <property type="entry name" value="PROTEIN YIAL"/>
    <property type="match status" value="1"/>
</dbReference>
<evidence type="ECO:0000313" key="1">
    <source>
        <dbReference type="EMBL" id="MBB4027733.1"/>
    </source>
</evidence>
<dbReference type="GeneID" id="93099783"/>
<dbReference type="AlphaFoldDB" id="A0A7W6HZ83"/>
<dbReference type="PANTHER" id="PTHR34986">
    <property type="entry name" value="EVOLVED BETA-GALACTOSIDASE SUBUNIT BETA"/>
    <property type="match status" value="1"/>
</dbReference>
<accession>A0A7W6HZ83</accession>
<comment type="caution">
    <text evidence="1">The sequence shown here is derived from an EMBL/GenBank/DDBJ whole genome shotgun (WGS) entry which is preliminary data.</text>
</comment>
<organism evidence="1 2">
    <name type="scientific">Butyricimonas faecihominis</name>
    <dbReference type="NCBI Taxonomy" id="1472416"/>
    <lineage>
        <taxon>Bacteria</taxon>
        <taxon>Pseudomonadati</taxon>
        <taxon>Bacteroidota</taxon>
        <taxon>Bacteroidia</taxon>
        <taxon>Bacteroidales</taxon>
        <taxon>Odoribacteraceae</taxon>
        <taxon>Butyricimonas</taxon>
    </lineage>
</organism>
<name>A0A7W6HZ83_9BACT</name>
<sequence length="162" mass="18758">MIVDVLANSERIEGLNPYFKVVFDYIKTHDLASMPVGRIDIDGDNAYLKIEDAKGRKIEEAVYERHDKYIDIQMPLSTPEGYGWKAKRLLGEERAPYDGAGDFTFYRDPVERVFTLSPGEFVIFFPEDAHAPCIGEGVIRKMVAKVRKIENWKWRIENEEKI</sequence>
<keyword evidence="2" id="KW-1185">Reference proteome</keyword>
<reference evidence="1 2" key="1">
    <citation type="submission" date="2020-08" db="EMBL/GenBank/DDBJ databases">
        <title>Genomic Encyclopedia of Type Strains, Phase IV (KMG-IV): sequencing the most valuable type-strain genomes for metagenomic binning, comparative biology and taxonomic classification.</title>
        <authorList>
            <person name="Goeker M."/>
        </authorList>
    </citation>
    <scope>NUCLEOTIDE SEQUENCE [LARGE SCALE GENOMIC DNA]</scope>
    <source>
        <strain evidence="1 2">DSM 105721</strain>
    </source>
</reference>
<dbReference type="Gene3D" id="2.60.120.370">
    <property type="entry name" value="YhcH/YjgK/YiaL"/>
    <property type="match status" value="1"/>
</dbReference>
<dbReference type="Pfam" id="PF04074">
    <property type="entry name" value="DUF386"/>
    <property type="match status" value="1"/>
</dbReference>
<gene>
    <name evidence="1" type="ORF">GGR14_003547</name>
</gene>
<dbReference type="Proteomes" id="UP000546007">
    <property type="component" value="Unassembled WGS sequence"/>
</dbReference>